<dbReference type="Gene3D" id="3.40.50.10390">
    <property type="entry name" value="Gingipain r, domain 1"/>
    <property type="match status" value="1"/>
</dbReference>
<feature type="domain" description="Gingipain" evidence="2">
    <location>
        <begin position="1"/>
        <end position="248"/>
    </location>
</feature>
<dbReference type="InterPro" id="IPR029031">
    <property type="entry name" value="Gingipain_N_sf"/>
</dbReference>
<gene>
    <name evidence="3" type="ORF">S01H1_66260</name>
</gene>
<reference evidence="3" key="1">
    <citation type="journal article" date="2014" name="Front. Microbiol.">
        <title>High frequency of phylogenetically diverse reductive dehalogenase-homologous genes in deep subseafloor sedimentary metagenomes.</title>
        <authorList>
            <person name="Kawai M."/>
            <person name="Futagami T."/>
            <person name="Toyoda A."/>
            <person name="Takaki Y."/>
            <person name="Nishi S."/>
            <person name="Hori S."/>
            <person name="Arai W."/>
            <person name="Tsubouchi T."/>
            <person name="Morono Y."/>
            <person name="Uchiyama I."/>
            <person name="Ito T."/>
            <person name="Fujiyama A."/>
            <person name="Inagaki F."/>
            <person name="Takami H."/>
        </authorList>
    </citation>
    <scope>NUCLEOTIDE SEQUENCE</scope>
    <source>
        <strain evidence="3">Expedition CK06-06</strain>
    </source>
</reference>
<sequence length="250" mass="29216">APQAFSRYILPLVHHKNKFGVKTTLVDVEDVYQQMYWHGRDKAEKIKYFIKKAIEEWGIKYVLLVGGRKNQRATETWWIPVRYSHLDRKYEHLVERKFISDLYFADIYDENGDFSSWDTNNNGMYGEWPEDKAAKDIPDLYPDVYVGRLPCRNAMEVRIMVNKIIKYEAGRCSDSWFKTMIVVAGDTYPEKTDYYDGEVYTQMGLDMMPGFHPVKLWTSDGSLKNWVDVVKAMNKGCGFIWFSGHGNPAT</sequence>
<dbReference type="InterPro" id="IPR001769">
    <property type="entry name" value="Gingipain"/>
</dbReference>
<dbReference type="GO" id="GO:0008234">
    <property type="term" value="F:cysteine-type peptidase activity"/>
    <property type="evidence" value="ECO:0007669"/>
    <property type="project" value="InterPro"/>
</dbReference>
<accession>X0WF30</accession>
<proteinExistence type="predicted"/>
<dbReference type="EMBL" id="BARS01043800">
    <property type="protein sequence ID" value="GAG29559.1"/>
    <property type="molecule type" value="Genomic_DNA"/>
</dbReference>
<organism evidence="3">
    <name type="scientific">marine sediment metagenome</name>
    <dbReference type="NCBI Taxonomy" id="412755"/>
    <lineage>
        <taxon>unclassified sequences</taxon>
        <taxon>metagenomes</taxon>
        <taxon>ecological metagenomes</taxon>
    </lineage>
</organism>
<comment type="caution">
    <text evidence="3">The sequence shown here is derived from an EMBL/GenBank/DDBJ whole genome shotgun (WGS) entry which is preliminary data.</text>
</comment>
<keyword evidence="1" id="KW-0732">Signal</keyword>
<dbReference type="InterPro" id="IPR029030">
    <property type="entry name" value="Caspase-like_dom_sf"/>
</dbReference>
<evidence type="ECO:0000259" key="2">
    <source>
        <dbReference type="Pfam" id="PF01364"/>
    </source>
</evidence>
<dbReference type="SUPFAM" id="SSF52129">
    <property type="entry name" value="Caspase-like"/>
    <property type="match status" value="1"/>
</dbReference>
<dbReference type="Pfam" id="PF01364">
    <property type="entry name" value="Peptidase_C25"/>
    <property type="match status" value="1"/>
</dbReference>
<dbReference type="GO" id="GO:0006508">
    <property type="term" value="P:proteolysis"/>
    <property type="evidence" value="ECO:0007669"/>
    <property type="project" value="InterPro"/>
</dbReference>
<feature type="non-terminal residue" evidence="3">
    <location>
        <position position="1"/>
    </location>
</feature>
<evidence type="ECO:0000256" key="1">
    <source>
        <dbReference type="ARBA" id="ARBA00022729"/>
    </source>
</evidence>
<feature type="non-terminal residue" evidence="3">
    <location>
        <position position="250"/>
    </location>
</feature>
<dbReference type="Gene3D" id="3.40.50.1460">
    <property type="match status" value="1"/>
</dbReference>
<protein>
    <recommendedName>
        <fullName evidence="2">Gingipain domain-containing protein</fullName>
    </recommendedName>
</protein>
<evidence type="ECO:0000313" key="3">
    <source>
        <dbReference type="EMBL" id="GAG29559.1"/>
    </source>
</evidence>
<name>X0WF30_9ZZZZ</name>
<dbReference type="AlphaFoldDB" id="X0WF30"/>